<sequence>MAVLWAVVKSAWKFWDVNSLAWADDVAMTVSVVNNMVYSVAAAQRNLNFTIVPVDKKTSENNFNTFSMVIPTFVVSNHAASQTNLTWMEMKNPPKGFFYDEKMELKLKEGVYRHTDRIKRMFKRPTEYSLLDMFCFPHDCWVVFCVRRDDGSALISVHPEVTGFSLATTVLDKNGKFLTETSVTQYVQFLLSVPFVFGSLEHNTTKPVRIYNSGLGFGTMAMALASINPMIHITGVELEPATVYIGKKWLGFEEGRQIQVHYEDSTVFIRNASRNGLKYDFILLDLCYNDISEDYKSLCPVNSYWEEDTVKANYDVLSDDGIIAMNAVTEHGFDDKVFNELKQLYKQYFRWCQIFQISMNHAMVCGKKEEPSTDLLKSRFQSLNGELKKKFDLLRDFEFEEVFRALSDEPGSHRAEEL</sequence>
<dbReference type="PANTHER" id="PTHR43317">
    <property type="entry name" value="THERMOSPERMINE SYNTHASE ACAULIS5"/>
    <property type="match status" value="1"/>
</dbReference>
<evidence type="ECO:0000313" key="3">
    <source>
        <dbReference type="WBParaSite" id="BXY_1044800.1"/>
    </source>
</evidence>
<name>A0A1I7SBP9_BURXY</name>
<dbReference type="WBParaSite" id="BXY_1044800.1">
    <property type="protein sequence ID" value="BXY_1044800.1"/>
    <property type="gene ID" value="BXY_1044800"/>
</dbReference>
<dbReference type="GO" id="GO:0006596">
    <property type="term" value="P:polyamine biosynthetic process"/>
    <property type="evidence" value="ECO:0007669"/>
    <property type="project" value="UniProtKB-KW"/>
</dbReference>
<accession>A0A1I7SBP9</accession>
<dbReference type="Gene3D" id="3.40.50.150">
    <property type="entry name" value="Vaccinia Virus protein VP39"/>
    <property type="match status" value="1"/>
</dbReference>
<dbReference type="eggNOG" id="KOG2352">
    <property type="taxonomic scope" value="Eukaryota"/>
</dbReference>
<dbReference type="AlphaFoldDB" id="A0A1I7SBP9"/>
<dbReference type="InterPro" id="IPR029063">
    <property type="entry name" value="SAM-dependent_MTases_sf"/>
</dbReference>
<evidence type="ECO:0000256" key="1">
    <source>
        <dbReference type="ARBA" id="ARBA00023115"/>
    </source>
</evidence>
<keyword evidence="1" id="KW-0620">Polyamine biosynthesis</keyword>
<dbReference type="PANTHER" id="PTHR43317:SF1">
    <property type="entry name" value="THERMOSPERMINE SYNTHASE ACAULIS5"/>
    <property type="match status" value="1"/>
</dbReference>
<protein>
    <submittedName>
        <fullName evidence="3">Methyltransferase-like protein</fullName>
    </submittedName>
</protein>
<dbReference type="Pfam" id="PF01564">
    <property type="entry name" value="Spermine_synth"/>
    <property type="match status" value="1"/>
</dbReference>
<dbReference type="Proteomes" id="UP000095284">
    <property type="component" value="Unplaced"/>
</dbReference>
<reference evidence="3" key="1">
    <citation type="submission" date="2016-11" db="UniProtKB">
        <authorList>
            <consortium name="WormBaseParasite"/>
        </authorList>
    </citation>
    <scope>IDENTIFICATION</scope>
</reference>
<evidence type="ECO:0000313" key="2">
    <source>
        <dbReference type="Proteomes" id="UP000095284"/>
    </source>
</evidence>
<organism evidence="2 3">
    <name type="scientific">Bursaphelenchus xylophilus</name>
    <name type="common">Pinewood nematode worm</name>
    <name type="synonym">Aphelenchoides xylophilus</name>
    <dbReference type="NCBI Taxonomy" id="6326"/>
    <lineage>
        <taxon>Eukaryota</taxon>
        <taxon>Metazoa</taxon>
        <taxon>Ecdysozoa</taxon>
        <taxon>Nematoda</taxon>
        <taxon>Chromadorea</taxon>
        <taxon>Rhabditida</taxon>
        <taxon>Tylenchina</taxon>
        <taxon>Tylenchomorpha</taxon>
        <taxon>Aphelenchoidea</taxon>
        <taxon>Aphelenchoididae</taxon>
        <taxon>Bursaphelenchus</taxon>
    </lineage>
</organism>
<proteinExistence type="predicted"/>
<dbReference type="SUPFAM" id="SSF53335">
    <property type="entry name" value="S-adenosyl-L-methionine-dependent methyltransferases"/>
    <property type="match status" value="1"/>
</dbReference>